<dbReference type="AlphaFoldDB" id="A0AAW9HN08"/>
<keyword evidence="1" id="KW-0812">Transmembrane</keyword>
<evidence type="ECO:0000313" key="5">
    <source>
        <dbReference type="Proteomes" id="UP001288320"/>
    </source>
</evidence>
<reference evidence="2 4" key="1">
    <citation type="submission" date="2023-10" db="EMBL/GenBank/DDBJ databases">
        <title>Whole Genome based description of the genera Actinobaculum and Actinotignum reveals a complex phylogenetic relationship within the species included in the genus Actinotignum.</title>
        <authorList>
            <person name="Jensen C.S."/>
            <person name="Dargis R."/>
            <person name="Kemp M."/>
            <person name="Christensen J.J."/>
        </authorList>
    </citation>
    <scope>NUCLEOTIDE SEQUENCE</scope>
    <source>
        <strain evidence="3 4">SLA_B089</strain>
        <strain evidence="2">SLA_B245</strain>
    </source>
</reference>
<dbReference type="Proteomes" id="UP001288320">
    <property type="component" value="Unassembled WGS sequence"/>
</dbReference>
<dbReference type="GeneID" id="92814415"/>
<protein>
    <recommendedName>
        <fullName evidence="6">Pilus assembly protein TadE</fullName>
    </recommendedName>
</protein>
<dbReference type="EMBL" id="JAWNFY010000018">
    <property type="protein sequence ID" value="MDY5146735.1"/>
    <property type="molecule type" value="Genomic_DNA"/>
</dbReference>
<dbReference type="Proteomes" id="UP001284901">
    <property type="component" value="Unassembled WGS sequence"/>
</dbReference>
<accession>A0AAW9HN08</accession>
<feature type="transmembrane region" description="Helical" evidence="1">
    <location>
        <begin position="21"/>
        <end position="44"/>
    </location>
</feature>
<evidence type="ECO:0000313" key="3">
    <source>
        <dbReference type="EMBL" id="MDY5146735.1"/>
    </source>
</evidence>
<keyword evidence="1" id="KW-1133">Transmembrane helix</keyword>
<sequence length="144" mass="15058">MRKTRDPCAPTSERGSAVVDFCLLAGVVVLAALALAVLGSRVFAIEQIRDCAVRAARAGAVRQLSLPEIAAQATADITARVPACQCAASASTIRIGEEDFLRVEITGTYSSLLGTHPVKLRSHAHVLTARGAHTHPPPAKGARL</sequence>
<evidence type="ECO:0000313" key="2">
    <source>
        <dbReference type="EMBL" id="MDY5140979.1"/>
    </source>
</evidence>
<dbReference type="RefSeq" id="WP_143231871.1">
    <property type="nucleotide sequence ID" value="NZ_CAUPFC010000009.1"/>
</dbReference>
<gene>
    <name evidence="2" type="ORF">R6G74_06610</name>
    <name evidence="3" type="ORF">R6P33_06875</name>
</gene>
<evidence type="ECO:0000313" key="4">
    <source>
        <dbReference type="Proteomes" id="UP001284901"/>
    </source>
</evidence>
<name>A0AAW9HN08_9ACTO</name>
<comment type="caution">
    <text evidence="2">The sequence shown here is derived from an EMBL/GenBank/DDBJ whole genome shotgun (WGS) entry which is preliminary data.</text>
</comment>
<keyword evidence="4" id="KW-1185">Reference proteome</keyword>
<evidence type="ECO:0000256" key="1">
    <source>
        <dbReference type="SAM" id="Phobius"/>
    </source>
</evidence>
<dbReference type="EMBL" id="JAWNFV010000013">
    <property type="protein sequence ID" value="MDY5140979.1"/>
    <property type="molecule type" value="Genomic_DNA"/>
</dbReference>
<keyword evidence="1" id="KW-0472">Membrane</keyword>
<evidence type="ECO:0008006" key="6">
    <source>
        <dbReference type="Google" id="ProtNLM"/>
    </source>
</evidence>
<organism evidence="2 5">
    <name type="scientific">Actinotignum timonense</name>
    <dbReference type="NCBI Taxonomy" id="1870995"/>
    <lineage>
        <taxon>Bacteria</taxon>
        <taxon>Bacillati</taxon>
        <taxon>Actinomycetota</taxon>
        <taxon>Actinomycetes</taxon>
        <taxon>Actinomycetales</taxon>
        <taxon>Actinomycetaceae</taxon>
        <taxon>Actinotignum</taxon>
    </lineage>
</organism>
<proteinExistence type="predicted"/>